<evidence type="ECO:0000256" key="7">
    <source>
        <dbReference type="ARBA" id="ARBA00023136"/>
    </source>
</evidence>
<accession>A0A1D8JFD9</accession>
<keyword evidence="2" id="KW-0813">Transport</keyword>
<evidence type="ECO:0000256" key="2">
    <source>
        <dbReference type="ARBA" id="ARBA00022448"/>
    </source>
</evidence>
<feature type="transmembrane region" description="Helical" evidence="9">
    <location>
        <begin position="192"/>
        <end position="215"/>
    </location>
</feature>
<dbReference type="RefSeq" id="WP_075527550.1">
    <property type="nucleotide sequence ID" value="NZ_CP017560.1"/>
</dbReference>
<comment type="subcellular location">
    <subcellularLocation>
        <location evidence="1">Cell membrane</location>
        <topology evidence="1">Multi-pass membrane protein</topology>
    </subcellularLocation>
</comment>
<name>A0A1D8JFD9_9BACL</name>
<dbReference type="GO" id="GO:0022857">
    <property type="term" value="F:transmembrane transporter activity"/>
    <property type="evidence" value="ECO:0007669"/>
    <property type="project" value="InterPro"/>
</dbReference>
<dbReference type="GO" id="GO:0005886">
    <property type="term" value="C:plasma membrane"/>
    <property type="evidence" value="ECO:0007669"/>
    <property type="project" value="UniProtKB-SubCell"/>
</dbReference>
<feature type="transmembrane region" description="Helical" evidence="9">
    <location>
        <begin position="67"/>
        <end position="86"/>
    </location>
</feature>
<dbReference type="Proteomes" id="UP000185746">
    <property type="component" value="Chromosome"/>
</dbReference>
<evidence type="ECO:0000256" key="8">
    <source>
        <dbReference type="ARBA" id="ARBA00037998"/>
    </source>
</evidence>
<organism evidence="10 11">
    <name type="scientific">Sporosarcina ureilytica</name>
    <dbReference type="NCBI Taxonomy" id="298596"/>
    <lineage>
        <taxon>Bacteria</taxon>
        <taxon>Bacillati</taxon>
        <taxon>Bacillota</taxon>
        <taxon>Bacilli</taxon>
        <taxon>Bacillales</taxon>
        <taxon>Caryophanaceae</taxon>
        <taxon>Sporosarcina</taxon>
    </lineage>
</organism>
<dbReference type="AlphaFoldDB" id="A0A1D8JFD9"/>
<keyword evidence="7 9" id="KW-0472">Membrane</keyword>
<dbReference type="EMBL" id="CP017560">
    <property type="protein sequence ID" value="AOV07419.1"/>
    <property type="molecule type" value="Genomic_DNA"/>
</dbReference>
<dbReference type="InterPro" id="IPR052157">
    <property type="entry name" value="BCAA_transport_permease"/>
</dbReference>
<feature type="transmembrane region" description="Helical" evidence="9">
    <location>
        <begin position="98"/>
        <end position="116"/>
    </location>
</feature>
<keyword evidence="5" id="KW-0029">Amino-acid transport</keyword>
<dbReference type="Pfam" id="PF02653">
    <property type="entry name" value="BPD_transp_2"/>
    <property type="match status" value="1"/>
</dbReference>
<keyword evidence="11" id="KW-1185">Reference proteome</keyword>
<evidence type="ECO:0000313" key="11">
    <source>
        <dbReference type="Proteomes" id="UP000185746"/>
    </source>
</evidence>
<sequence>MSLELFLQSLVDGLLMGGVYGLVAIGLTIIFGVMKVINFAQGALMMLGMYVTYWLFALLGLNPYLSIPISAIVLFFIGVGIQKGILSKMMDAPEHNQLLVTLGIMLFVENFALVLFKPDFRSVNVDGMPTTLSLLSININTGKLIAFVFAIVLTIVLFWFLKHTFLGKAIRATSINRQGAALLGVNTNRINYIAFGLGAGLAAIAGSLITPFFYTSPDVGSAFILKAFVVVVLGGLGNVLGALIGGLVIGIAESLGGVFLPGSLKELMTYLIFILVLLFRPNGMFGGKVK</sequence>
<feature type="transmembrane region" description="Helical" evidence="9">
    <location>
        <begin position="267"/>
        <end position="285"/>
    </location>
</feature>
<keyword evidence="6 9" id="KW-1133">Transmembrane helix</keyword>
<evidence type="ECO:0000256" key="6">
    <source>
        <dbReference type="ARBA" id="ARBA00022989"/>
    </source>
</evidence>
<proteinExistence type="inferred from homology"/>
<feature type="transmembrane region" description="Helical" evidence="9">
    <location>
        <begin position="227"/>
        <end position="255"/>
    </location>
</feature>
<evidence type="ECO:0000256" key="5">
    <source>
        <dbReference type="ARBA" id="ARBA00022970"/>
    </source>
</evidence>
<feature type="transmembrane region" description="Helical" evidence="9">
    <location>
        <begin position="144"/>
        <end position="161"/>
    </location>
</feature>
<evidence type="ECO:0000256" key="9">
    <source>
        <dbReference type="SAM" id="Phobius"/>
    </source>
</evidence>
<feature type="transmembrane region" description="Helical" evidence="9">
    <location>
        <begin position="6"/>
        <end position="31"/>
    </location>
</feature>
<dbReference type="InterPro" id="IPR001851">
    <property type="entry name" value="ABC_transp_permease"/>
</dbReference>
<dbReference type="CDD" id="cd06582">
    <property type="entry name" value="TM_PBP1_LivH_like"/>
    <property type="match status" value="1"/>
</dbReference>
<dbReference type="PANTHER" id="PTHR11795:SF445">
    <property type="entry name" value="AMINO ACID ABC TRANSPORTER PERMEASE PROTEIN"/>
    <property type="match status" value="1"/>
</dbReference>
<comment type="similarity">
    <text evidence="8">Belongs to the binding-protein-dependent transport system permease family. LivHM subfamily.</text>
</comment>
<evidence type="ECO:0000256" key="1">
    <source>
        <dbReference type="ARBA" id="ARBA00004651"/>
    </source>
</evidence>
<keyword evidence="3" id="KW-1003">Cell membrane</keyword>
<evidence type="ECO:0000313" key="10">
    <source>
        <dbReference type="EMBL" id="AOV07419.1"/>
    </source>
</evidence>
<dbReference type="PANTHER" id="PTHR11795">
    <property type="entry name" value="BRANCHED-CHAIN AMINO ACID TRANSPORT SYSTEM PERMEASE PROTEIN LIVH"/>
    <property type="match status" value="1"/>
</dbReference>
<dbReference type="KEGG" id="surl:BI350_07620"/>
<protein>
    <submittedName>
        <fullName evidence="10">Branched-chain amino acid ABC transporter permease</fullName>
    </submittedName>
</protein>
<dbReference type="GO" id="GO:0006865">
    <property type="term" value="P:amino acid transport"/>
    <property type="evidence" value="ECO:0007669"/>
    <property type="project" value="UniProtKB-KW"/>
</dbReference>
<keyword evidence="4 9" id="KW-0812">Transmembrane</keyword>
<evidence type="ECO:0000256" key="3">
    <source>
        <dbReference type="ARBA" id="ARBA00022475"/>
    </source>
</evidence>
<feature type="transmembrane region" description="Helical" evidence="9">
    <location>
        <begin position="43"/>
        <end position="61"/>
    </location>
</feature>
<reference evidence="10 11" key="1">
    <citation type="submission" date="2016-09" db="EMBL/GenBank/DDBJ databases">
        <title>Complete genome sequence of the Lysinibacillus sphaericus LMG 22257, a specie of Bacillus with ureolytic activity that can effectively biodeposit calcium carbonate.</title>
        <authorList>
            <person name="Yan W."/>
        </authorList>
    </citation>
    <scope>NUCLEOTIDE SEQUENCE [LARGE SCALE GENOMIC DNA]</scope>
    <source>
        <strain evidence="10 11">LMG 22257</strain>
    </source>
</reference>
<evidence type="ECO:0000256" key="4">
    <source>
        <dbReference type="ARBA" id="ARBA00022692"/>
    </source>
</evidence>
<gene>
    <name evidence="10" type="ORF">BI350_07620</name>
</gene>